<dbReference type="RefSeq" id="XP_003094873.2">
    <property type="nucleotide sequence ID" value="XM_003094825.2"/>
</dbReference>
<evidence type="ECO:0000256" key="1">
    <source>
        <dbReference type="SAM" id="Coils"/>
    </source>
</evidence>
<dbReference type="EMBL" id="WUAV01000004">
    <property type="protein sequence ID" value="KAF1759424.1"/>
    <property type="molecule type" value="Genomic_DNA"/>
</dbReference>
<proteinExistence type="predicted"/>
<dbReference type="GeneID" id="9805897"/>
<protein>
    <submittedName>
        <fullName evidence="2">Uncharacterized protein</fullName>
    </submittedName>
</protein>
<name>A0A6A5GXV4_CAERE</name>
<dbReference type="Proteomes" id="UP000483820">
    <property type="component" value="Chromosome IV"/>
</dbReference>
<sequence>MDPSDVYGFLQNPLFQLPNEYAAFQAEKLELETQNAELIRQLKKMNIAMQELTAERDTYKRRIEANKENAEEIREQYLKELNDRDQIIQTLINQLTDSQKNSARKKAELQEYHAQESSDKSQLIYNLNIRLCLEEQQYTEKLTVLRKEHAKQIEGMNLELQSLKTQQEQHVKELNEKDFAIQDLAIRLSAAEQQTIDKMMELTNEKDRHSQVIQKFREESILAERRLESVRMMLKGNLRQKMKEADLELTQLHTELGKLYVELQEAKKSQEALMARLAAKNKGIEYLTRQHEAKMAAKDSEIQRLTKMV</sequence>
<dbReference type="CTD" id="9805897"/>
<feature type="coiled-coil region" evidence="1">
    <location>
        <begin position="21"/>
        <end position="80"/>
    </location>
</feature>
<evidence type="ECO:0000313" key="2">
    <source>
        <dbReference type="EMBL" id="KAF1759424.1"/>
    </source>
</evidence>
<evidence type="ECO:0000313" key="3">
    <source>
        <dbReference type="Proteomes" id="UP000483820"/>
    </source>
</evidence>
<accession>A0A6A5GXV4</accession>
<feature type="coiled-coil region" evidence="1">
    <location>
        <begin position="146"/>
        <end position="280"/>
    </location>
</feature>
<gene>
    <name evidence="2" type="ORF">GCK72_015891</name>
</gene>
<comment type="caution">
    <text evidence="2">The sequence shown here is derived from an EMBL/GenBank/DDBJ whole genome shotgun (WGS) entry which is preliminary data.</text>
</comment>
<dbReference type="AlphaFoldDB" id="A0A6A5GXV4"/>
<keyword evidence="1" id="KW-0175">Coiled coil</keyword>
<dbReference type="KEGG" id="crq:GCK72_015891"/>
<organism evidence="2 3">
    <name type="scientific">Caenorhabditis remanei</name>
    <name type="common">Caenorhabditis vulgaris</name>
    <dbReference type="NCBI Taxonomy" id="31234"/>
    <lineage>
        <taxon>Eukaryota</taxon>
        <taxon>Metazoa</taxon>
        <taxon>Ecdysozoa</taxon>
        <taxon>Nematoda</taxon>
        <taxon>Chromadorea</taxon>
        <taxon>Rhabditida</taxon>
        <taxon>Rhabditina</taxon>
        <taxon>Rhabditomorpha</taxon>
        <taxon>Rhabditoidea</taxon>
        <taxon>Rhabditidae</taxon>
        <taxon>Peloderinae</taxon>
        <taxon>Caenorhabditis</taxon>
    </lineage>
</organism>
<reference evidence="2 3" key="1">
    <citation type="submission" date="2019-12" db="EMBL/GenBank/DDBJ databases">
        <title>Chromosome-level assembly of the Caenorhabditis remanei genome.</title>
        <authorList>
            <person name="Teterina A.A."/>
            <person name="Willis J.H."/>
            <person name="Phillips P.C."/>
        </authorList>
    </citation>
    <scope>NUCLEOTIDE SEQUENCE [LARGE SCALE GENOMIC DNA]</scope>
    <source>
        <strain evidence="2 3">PX506</strain>
        <tissue evidence="2">Whole organism</tissue>
    </source>
</reference>